<evidence type="ECO:0000313" key="3">
    <source>
        <dbReference type="Proteomes" id="UP000253517"/>
    </source>
</evidence>
<reference evidence="2 3" key="1">
    <citation type="submission" date="2018-07" db="EMBL/GenBank/DDBJ databases">
        <title>Genomic Encyclopedia of Type Strains, Phase IV (KMG-IV): sequencing the most valuable type-strain genomes for metagenomic binning, comparative biology and taxonomic classification.</title>
        <authorList>
            <person name="Goeker M."/>
        </authorList>
    </citation>
    <scope>NUCLEOTIDE SEQUENCE [LARGE SCALE GENOMIC DNA]</scope>
    <source>
        <strain evidence="2 3">DSM 21410</strain>
    </source>
</reference>
<dbReference type="GO" id="GO:0005975">
    <property type="term" value="P:carbohydrate metabolic process"/>
    <property type="evidence" value="ECO:0007669"/>
    <property type="project" value="InterPro"/>
</dbReference>
<dbReference type="InterPro" id="IPR014756">
    <property type="entry name" value="Ig_E-set"/>
</dbReference>
<sequence>MAIKKQYFKTKDVCKVSFTLDASEVHNAETASLVGDFNGWDPSAHPMKKLKSGGFSLQVELPKDSTYQFRYVINGTDYINDSQADDLVPAGIGDAQNGVLKL</sequence>
<dbReference type="EMBL" id="QPJS01000005">
    <property type="protein sequence ID" value="RCX02088.1"/>
    <property type="molecule type" value="Genomic_DNA"/>
</dbReference>
<dbReference type="InterPro" id="IPR004193">
    <property type="entry name" value="Glyco_hydro_13_N"/>
</dbReference>
<dbReference type="CDD" id="cd07184">
    <property type="entry name" value="E_set_Isoamylase_like_N"/>
    <property type="match status" value="1"/>
</dbReference>
<proteinExistence type="predicted"/>
<keyword evidence="3" id="KW-1185">Reference proteome</keyword>
<dbReference type="Proteomes" id="UP000253517">
    <property type="component" value="Unassembled WGS sequence"/>
</dbReference>
<gene>
    <name evidence="2" type="ORF">DES35_10559</name>
</gene>
<dbReference type="Gene3D" id="2.60.40.10">
    <property type="entry name" value="Immunoglobulins"/>
    <property type="match status" value="1"/>
</dbReference>
<protein>
    <submittedName>
        <fullName evidence="2">Putative carbohydrate-binding protein with CBM48</fullName>
    </submittedName>
</protein>
<dbReference type="Pfam" id="PF02922">
    <property type="entry name" value="CBM_48"/>
    <property type="match status" value="1"/>
</dbReference>
<name>A0A369A0X8_9FLAO</name>
<dbReference type="RefSeq" id="WP_037359897.1">
    <property type="nucleotide sequence ID" value="NZ_BHZF01000004.1"/>
</dbReference>
<feature type="domain" description="Glycoside hydrolase family 13 N-terminal" evidence="1">
    <location>
        <begin position="27"/>
        <end position="75"/>
    </location>
</feature>
<organism evidence="2 3">
    <name type="scientific">Schleiferia thermophila</name>
    <dbReference type="NCBI Taxonomy" id="884107"/>
    <lineage>
        <taxon>Bacteria</taxon>
        <taxon>Pseudomonadati</taxon>
        <taxon>Bacteroidota</taxon>
        <taxon>Flavobacteriia</taxon>
        <taxon>Flavobacteriales</taxon>
        <taxon>Schleiferiaceae</taxon>
        <taxon>Schleiferia</taxon>
    </lineage>
</organism>
<dbReference type="GO" id="GO:0004553">
    <property type="term" value="F:hydrolase activity, hydrolyzing O-glycosyl compounds"/>
    <property type="evidence" value="ECO:0007669"/>
    <property type="project" value="InterPro"/>
</dbReference>
<evidence type="ECO:0000313" key="2">
    <source>
        <dbReference type="EMBL" id="RCX02088.1"/>
    </source>
</evidence>
<dbReference type="SUPFAM" id="SSF81296">
    <property type="entry name" value="E set domains"/>
    <property type="match status" value="1"/>
</dbReference>
<dbReference type="AlphaFoldDB" id="A0A369A0X8"/>
<evidence type="ECO:0000259" key="1">
    <source>
        <dbReference type="Pfam" id="PF02922"/>
    </source>
</evidence>
<comment type="caution">
    <text evidence="2">The sequence shown here is derived from an EMBL/GenBank/DDBJ whole genome shotgun (WGS) entry which is preliminary data.</text>
</comment>
<accession>A0A369A0X8</accession>
<dbReference type="InterPro" id="IPR013783">
    <property type="entry name" value="Ig-like_fold"/>
</dbReference>